<accession>A0AAV4USC6</accession>
<evidence type="ECO:0000313" key="1">
    <source>
        <dbReference type="EMBL" id="GIY60575.1"/>
    </source>
</evidence>
<comment type="caution">
    <text evidence="1">The sequence shown here is derived from an EMBL/GenBank/DDBJ whole genome shotgun (WGS) entry which is preliminary data.</text>
</comment>
<dbReference type="Proteomes" id="UP001054945">
    <property type="component" value="Unassembled WGS sequence"/>
</dbReference>
<keyword evidence="2" id="KW-1185">Reference proteome</keyword>
<dbReference type="AlphaFoldDB" id="A0AAV4USC6"/>
<name>A0AAV4USC6_CAEEX</name>
<reference evidence="1 2" key="1">
    <citation type="submission" date="2021-06" db="EMBL/GenBank/DDBJ databases">
        <title>Caerostris extrusa draft genome.</title>
        <authorList>
            <person name="Kono N."/>
            <person name="Arakawa K."/>
        </authorList>
    </citation>
    <scope>NUCLEOTIDE SEQUENCE [LARGE SCALE GENOMIC DNA]</scope>
</reference>
<organism evidence="1 2">
    <name type="scientific">Caerostris extrusa</name>
    <name type="common">Bark spider</name>
    <name type="synonym">Caerostris bankana</name>
    <dbReference type="NCBI Taxonomy" id="172846"/>
    <lineage>
        <taxon>Eukaryota</taxon>
        <taxon>Metazoa</taxon>
        <taxon>Ecdysozoa</taxon>
        <taxon>Arthropoda</taxon>
        <taxon>Chelicerata</taxon>
        <taxon>Arachnida</taxon>
        <taxon>Araneae</taxon>
        <taxon>Araneomorphae</taxon>
        <taxon>Entelegynae</taxon>
        <taxon>Araneoidea</taxon>
        <taxon>Araneidae</taxon>
        <taxon>Caerostris</taxon>
    </lineage>
</organism>
<dbReference type="EMBL" id="BPLR01013344">
    <property type="protein sequence ID" value="GIY60575.1"/>
    <property type="molecule type" value="Genomic_DNA"/>
</dbReference>
<sequence length="113" mass="12892">MLSGAGMYCLIIHVIQLPREVHSYYQHYNDLHKNKRHMQFNLGKAGFKAAPHQLFSRIGQKAFVHANEKIKNVSNSECLSTINVFREECGSERYYATTSVWTQSALTTVNGQT</sequence>
<proteinExistence type="predicted"/>
<evidence type="ECO:0000313" key="2">
    <source>
        <dbReference type="Proteomes" id="UP001054945"/>
    </source>
</evidence>
<protein>
    <submittedName>
        <fullName evidence="1">Uncharacterized protein</fullName>
    </submittedName>
</protein>
<gene>
    <name evidence="1" type="ORF">CEXT_141621</name>
</gene>